<proteinExistence type="predicted"/>
<dbReference type="PANTHER" id="PTHR39323:SF1">
    <property type="entry name" value="BLR1149 PROTEIN"/>
    <property type="match status" value="1"/>
</dbReference>
<evidence type="ECO:0000259" key="1">
    <source>
        <dbReference type="Pfam" id="PF12850"/>
    </source>
</evidence>
<evidence type="ECO:0000313" key="2">
    <source>
        <dbReference type="EMBL" id="ABO08381.1"/>
    </source>
</evidence>
<dbReference type="EMBL" id="CP000561">
    <property type="protein sequence ID" value="ABO08381.1"/>
    <property type="molecule type" value="Genomic_DNA"/>
</dbReference>
<dbReference type="CDD" id="cd07391">
    <property type="entry name" value="MPP_PF1019"/>
    <property type="match status" value="1"/>
</dbReference>
<evidence type="ECO:0000313" key="3">
    <source>
        <dbReference type="Proteomes" id="UP000001431"/>
    </source>
</evidence>
<dbReference type="HOGENOM" id="CLU_075478_0_0_2"/>
<dbReference type="SUPFAM" id="SSF56300">
    <property type="entry name" value="Metallo-dependent phosphatases"/>
    <property type="match status" value="1"/>
</dbReference>
<accession>A3MUR4</accession>
<sequence length="256" mass="28208">MRGILLQHRGERILLLADTHVGYEVELRRERGINVVSQTAKLANSVLELVDSQNATMVAILGDVKHELPVPRESVDEVKAFLKTLAKKVPVLLIPGNHDSLLQEIAAGIEGVEVASARGVLIGRFLLFHGHVKPLKSDLERADVVVMGHTHPAVVIRDEVGYAAKEPAVLKIYARRSKLCKALYDEPCRRRGELKVVVLPAAHPLITGVDVRELQTLASEGRTFLKYVELNPEKVEVYLSDLTYLGTLADITEATP</sequence>
<gene>
    <name evidence="2" type="ordered locus">Pcal_0956</name>
</gene>
<reference evidence="2" key="1">
    <citation type="submission" date="2007-02" db="EMBL/GenBank/DDBJ databases">
        <title>Complete sequence of Pyrobaculum calidifontis JCM 11548.</title>
        <authorList>
            <consortium name="US DOE Joint Genome Institute"/>
            <person name="Copeland A."/>
            <person name="Lucas S."/>
            <person name="Lapidus A."/>
            <person name="Barry K."/>
            <person name="Glavina del Rio T."/>
            <person name="Dalin E."/>
            <person name="Tice H."/>
            <person name="Pitluck S."/>
            <person name="Chain P."/>
            <person name="Malfatti S."/>
            <person name="Shin M."/>
            <person name="Vergez L."/>
            <person name="Schmutz J."/>
            <person name="Larimer F."/>
            <person name="Land M."/>
            <person name="Hauser L."/>
            <person name="Kyrpides N."/>
            <person name="Mikhailova N."/>
            <person name="Cozen A.E."/>
            <person name="Fitz-Gibbon S.T."/>
            <person name="House C.H."/>
            <person name="Saltikov C."/>
            <person name="Lowe T.M."/>
            <person name="Richardson P."/>
        </authorList>
    </citation>
    <scope>NUCLEOTIDE SEQUENCE [LARGE SCALE GENOMIC DNA]</scope>
    <source>
        <strain evidence="2">JCM 11548</strain>
    </source>
</reference>
<dbReference type="PANTHER" id="PTHR39323">
    <property type="entry name" value="BLR1149 PROTEIN"/>
    <property type="match status" value="1"/>
</dbReference>
<dbReference type="AlphaFoldDB" id="A3MUR4"/>
<dbReference type="Gene3D" id="3.60.21.10">
    <property type="match status" value="1"/>
</dbReference>
<dbReference type="PIRSF" id="PIRSF000887">
    <property type="entry name" value="Pesterase_MJ0037"/>
    <property type="match status" value="1"/>
</dbReference>
<name>A3MUR4_PYRCJ</name>
<dbReference type="InterPro" id="IPR024173">
    <property type="entry name" value="Pesterase_MJ0037-like"/>
</dbReference>
<dbReference type="KEGG" id="pcl:Pcal_0956"/>
<protein>
    <submittedName>
        <fullName evidence="2">Metallophosphoesterase</fullName>
    </submittedName>
</protein>
<dbReference type="InterPro" id="IPR024654">
    <property type="entry name" value="Calcineurin-like_PHP_lpxH"/>
</dbReference>
<dbReference type="OrthoDB" id="18264at2157"/>
<dbReference type="InterPro" id="IPR029052">
    <property type="entry name" value="Metallo-depent_PP-like"/>
</dbReference>
<dbReference type="STRING" id="410359.Pcal_0956"/>
<dbReference type="eggNOG" id="arCOG01150">
    <property type="taxonomic scope" value="Archaea"/>
</dbReference>
<feature type="domain" description="Calcineurin-like phosphoesterase" evidence="1">
    <location>
        <begin position="12"/>
        <end position="158"/>
    </location>
</feature>
<organism evidence="2 3">
    <name type="scientific">Pyrobaculum calidifontis (strain DSM 21063 / JCM 11548 / VA1)</name>
    <dbReference type="NCBI Taxonomy" id="410359"/>
    <lineage>
        <taxon>Archaea</taxon>
        <taxon>Thermoproteota</taxon>
        <taxon>Thermoprotei</taxon>
        <taxon>Thermoproteales</taxon>
        <taxon>Thermoproteaceae</taxon>
        <taxon>Pyrobaculum</taxon>
    </lineage>
</organism>
<keyword evidence="3" id="KW-1185">Reference proteome</keyword>
<dbReference type="GeneID" id="4909507"/>
<dbReference type="RefSeq" id="WP_011849639.1">
    <property type="nucleotide sequence ID" value="NC_009073.1"/>
</dbReference>
<dbReference type="Proteomes" id="UP000001431">
    <property type="component" value="Chromosome"/>
</dbReference>
<dbReference type="Pfam" id="PF12850">
    <property type="entry name" value="Metallophos_2"/>
    <property type="match status" value="1"/>
</dbReference>